<dbReference type="InterPro" id="IPR050324">
    <property type="entry name" value="CDP-alcohol_PTase-I"/>
</dbReference>
<feature type="transmembrane region" description="Helical" evidence="16">
    <location>
        <begin position="21"/>
        <end position="38"/>
    </location>
</feature>
<accession>A0A7G9YZZ9</accession>
<evidence type="ECO:0000313" key="17">
    <source>
        <dbReference type="EMBL" id="QNO53583.1"/>
    </source>
</evidence>
<evidence type="ECO:0000256" key="15">
    <source>
        <dbReference type="RuleBase" id="RU003750"/>
    </source>
</evidence>
<dbReference type="InterPro" id="IPR043130">
    <property type="entry name" value="CDP-OH_PTrfase_TM_dom"/>
</dbReference>
<keyword evidence="7 15" id="KW-0808">Transferase</keyword>
<dbReference type="Pfam" id="PF01066">
    <property type="entry name" value="CDP-OH_P_transf"/>
    <property type="match status" value="1"/>
</dbReference>
<keyword evidence="9 16" id="KW-1133">Transmembrane helix</keyword>
<evidence type="ECO:0000256" key="14">
    <source>
        <dbReference type="ARBA" id="ARBA00032361"/>
    </source>
</evidence>
<dbReference type="EC" id="2.7.8.8" evidence="4"/>
<evidence type="ECO:0000256" key="6">
    <source>
        <dbReference type="ARBA" id="ARBA00022516"/>
    </source>
</evidence>
<dbReference type="Gene3D" id="1.20.120.1760">
    <property type="match status" value="1"/>
</dbReference>
<keyword evidence="13" id="KW-1208">Phospholipid metabolism</keyword>
<keyword evidence="10" id="KW-0443">Lipid metabolism</keyword>
<evidence type="ECO:0000256" key="7">
    <source>
        <dbReference type="ARBA" id="ARBA00022679"/>
    </source>
</evidence>
<keyword evidence="6" id="KW-0444">Lipid biosynthesis</keyword>
<dbReference type="PROSITE" id="PS00379">
    <property type="entry name" value="CDP_ALCOHOL_P_TRANSF"/>
    <property type="match status" value="1"/>
</dbReference>
<evidence type="ECO:0000256" key="11">
    <source>
        <dbReference type="ARBA" id="ARBA00023136"/>
    </source>
</evidence>
<evidence type="ECO:0000256" key="4">
    <source>
        <dbReference type="ARBA" id="ARBA00013174"/>
    </source>
</evidence>
<dbReference type="GO" id="GO:0012505">
    <property type="term" value="C:endomembrane system"/>
    <property type="evidence" value="ECO:0007669"/>
    <property type="project" value="UniProtKB-SubCell"/>
</dbReference>
<comment type="subcellular location">
    <subcellularLocation>
        <location evidence="2">Endomembrane system</location>
        <topology evidence="2">Multi-pass membrane protein</topology>
    </subcellularLocation>
</comment>
<dbReference type="GO" id="GO:0016020">
    <property type="term" value="C:membrane"/>
    <property type="evidence" value="ECO:0007669"/>
    <property type="project" value="InterPro"/>
</dbReference>
<evidence type="ECO:0000256" key="5">
    <source>
        <dbReference type="ARBA" id="ARBA00017171"/>
    </source>
</evidence>
<evidence type="ECO:0000256" key="3">
    <source>
        <dbReference type="ARBA" id="ARBA00010441"/>
    </source>
</evidence>
<evidence type="ECO:0000256" key="13">
    <source>
        <dbReference type="ARBA" id="ARBA00023264"/>
    </source>
</evidence>
<evidence type="ECO:0000256" key="8">
    <source>
        <dbReference type="ARBA" id="ARBA00022692"/>
    </source>
</evidence>
<name>A0A7G9YZZ9_9EURY</name>
<dbReference type="PANTHER" id="PTHR14269">
    <property type="entry name" value="CDP-DIACYLGLYCEROL--GLYCEROL-3-PHOSPHATE 3-PHOSPHATIDYLTRANSFERASE-RELATED"/>
    <property type="match status" value="1"/>
</dbReference>
<keyword evidence="12" id="KW-0594">Phospholipid biosynthesis</keyword>
<feature type="transmembrane region" description="Helical" evidence="16">
    <location>
        <begin position="98"/>
        <end position="116"/>
    </location>
</feature>
<dbReference type="GO" id="GO:0003882">
    <property type="term" value="F:CDP-diacylglycerol-serine O-phosphatidyltransferase activity"/>
    <property type="evidence" value="ECO:0007669"/>
    <property type="project" value="UniProtKB-EC"/>
</dbReference>
<dbReference type="InterPro" id="IPR004533">
    <property type="entry name" value="CDP-diaglyc--ser_O-PTrfase"/>
</dbReference>
<dbReference type="GO" id="GO:0008654">
    <property type="term" value="P:phospholipid biosynthetic process"/>
    <property type="evidence" value="ECO:0007669"/>
    <property type="project" value="UniProtKB-KW"/>
</dbReference>
<comment type="similarity">
    <text evidence="3 15">Belongs to the CDP-alcohol phosphatidyltransferase class-I family.</text>
</comment>
<dbReference type="NCBIfam" id="TIGR00473">
    <property type="entry name" value="pssA"/>
    <property type="match status" value="1"/>
</dbReference>
<gene>
    <name evidence="17" type="ORF">BBDCAPAO_00020</name>
</gene>
<protein>
    <recommendedName>
        <fullName evidence="5">CDP-diacylglycerol--serine O-phosphatidyltransferase</fullName>
        <ecNumber evidence="4">2.7.8.8</ecNumber>
    </recommendedName>
    <alternativeName>
        <fullName evidence="14">Phosphatidylserine synthase</fullName>
    </alternativeName>
</protein>
<comment type="catalytic activity">
    <reaction evidence="1">
        <text>a CDP-1,2-diacyl-sn-glycerol + L-serine = a 1,2-diacyl-sn-glycero-3-phospho-L-serine + CMP + H(+)</text>
        <dbReference type="Rhea" id="RHEA:16913"/>
        <dbReference type="ChEBI" id="CHEBI:15378"/>
        <dbReference type="ChEBI" id="CHEBI:33384"/>
        <dbReference type="ChEBI" id="CHEBI:57262"/>
        <dbReference type="ChEBI" id="CHEBI:58332"/>
        <dbReference type="ChEBI" id="CHEBI:60377"/>
        <dbReference type="EC" id="2.7.8.8"/>
    </reaction>
</comment>
<sequence length="182" mass="20798">MMKKEKEPGYHFRDIIKLPDILTLANAFCGFLAIVFILYRSFTIAMLLLPLAFTFDLFDGYMARRIKRKGEFGMYLDSMSDLVSFGIAPVIFGVMILPLSLLTIFSLAFFLLAGILRLARFDIMKSKNLFIGIPISISGVLFPLLYFLDLDYLFYTPVYLILGATMISHLVIRRIKVRGIEI</sequence>
<evidence type="ECO:0000256" key="2">
    <source>
        <dbReference type="ARBA" id="ARBA00004127"/>
    </source>
</evidence>
<keyword evidence="11 16" id="KW-0472">Membrane</keyword>
<feature type="transmembrane region" description="Helical" evidence="16">
    <location>
        <begin position="152"/>
        <end position="172"/>
    </location>
</feature>
<evidence type="ECO:0000256" key="9">
    <source>
        <dbReference type="ARBA" id="ARBA00022989"/>
    </source>
</evidence>
<proteinExistence type="inferred from homology"/>
<evidence type="ECO:0000256" key="16">
    <source>
        <dbReference type="SAM" id="Phobius"/>
    </source>
</evidence>
<dbReference type="PANTHER" id="PTHR14269:SF61">
    <property type="entry name" value="CDP-DIACYLGLYCEROL--SERINE O-PHOSPHATIDYLTRANSFERASE"/>
    <property type="match status" value="1"/>
</dbReference>
<evidence type="ECO:0000256" key="10">
    <source>
        <dbReference type="ARBA" id="ARBA00023098"/>
    </source>
</evidence>
<dbReference type="EMBL" id="MT631546">
    <property type="protein sequence ID" value="QNO53583.1"/>
    <property type="molecule type" value="Genomic_DNA"/>
</dbReference>
<reference evidence="17" key="1">
    <citation type="submission" date="2020-06" db="EMBL/GenBank/DDBJ databases">
        <title>Unique genomic features of the anaerobic methanotrophic archaea.</title>
        <authorList>
            <person name="Chadwick G.L."/>
            <person name="Skennerton C.T."/>
            <person name="Laso-Perez R."/>
            <person name="Leu A.O."/>
            <person name="Speth D.R."/>
            <person name="Yu H."/>
            <person name="Morgan-Lang C."/>
            <person name="Hatzenpichler R."/>
            <person name="Goudeau D."/>
            <person name="Malmstrom R."/>
            <person name="Brazelton W.J."/>
            <person name="Woyke T."/>
            <person name="Hallam S.J."/>
            <person name="Tyson G.W."/>
            <person name="Wegener G."/>
            <person name="Boetius A."/>
            <person name="Orphan V."/>
        </authorList>
    </citation>
    <scope>NUCLEOTIDE SEQUENCE</scope>
</reference>
<dbReference type="InterPro" id="IPR000462">
    <property type="entry name" value="CDP-OH_P_trans"/>
</dbReference>
<feature type="transmembrane region" description="Helical" evidence="16">
    <location>
        <begin position="128"/>
        <end position="146"/>
    </location>
</feature>
<keyword evidence="8 16" id="KW-0812">Transmembrane</keyword>
<dbReference type="InterPro" id="IPR048254">
    <property type="entry name" value="CDP_ALCOHOL_P_TRANSF_CS"/>
</dbReference>
<dbReference type="AlphaFoldDB" id="A0A7G9YZZ9"/>
<evidence type="ECO:0000256" key="12">
    <source>
        <dbReference type="ARBA" id="ARBA00023209"/>
    </source>
</evidence>
<evidence type="ECO:0000256" key="1">
    <source>
        <dbReference type="ARBA" id="ARBA00000287"/>
    </source>
</evidence>
<organism evidence="17">
    <name type="scientific">Candidatus Methanophagaceae archaeon ANME-1 ERB6</name>
    <dbReference type="NCBI Taxonomy" id="2759912"/>
    <lineage>
        <taxon>Archaea</taxon>
        <taxon>Methanobacteriati</taxon>
        <taxon>Methanobacteriota</taxon>
        <taxon>Stenosarchaea group</taxon>
        <taxon>Methanomicrobia</taxon>
        <taxon>Candidatus Methanophagales</taxon>
        <taxon>Candidatus Methanophagaceae</taxon>
    </lineage>
</organism>